<reference evidence="3" key="1">
    <citation type="submission" date="2022-09" db="EMBL/GenBank/DDBJ databases">
        <title>Culturomic study of gut microbiota in children with autism spectrum disorder.</title>
        <authorList>
            <person name="Efimov B.A."/>
            <person name="Chaplin A.V."/>
            <person name="Sokolova S.R."/>
            <person name="Pikina A.P."/>
            <person name="Korzhanova M."/>
            <person name="Belova V."/>
            <person name="Korostin D."/>
        </authorList>
    </citation>
    <scope>NUCLEOTIDE SEQUENCE</scope>
    <source>
        <strain evidence="3">ASD5510</strain>
    </source>
</reference>
<gene>
    <name evidence="3" type="ORF">OBO34_03215</name>
</gene>
<dbReference type="InterPro" id="IPR032095">
    <property type="entry name" value="Sacchrp_dh-like_C"/>
</dbReference>
<evidence type="ECO:0000259" key="2">
    <source>
        <dbReference type="Pfam" id="PF16653"/>
    </source>
</evidence>
<dbReference type="Pfam" id="PF16653">
    <property type="entry name" value="Sacchrp_dh_C"/>
    <property type="match status" value="1"/>
</dbReference>
<dbReference type="PANTHER" id="PTHR43796">
    <property type="entry name" value="CARBOXYNORSPERMIDINE SYNTHASE"/>
    <property type="match status" value="1"/>
</dbReference>
<dbReference type="Proteomes" id="UP001065549">
    <property type="component" value="Unassembled WGS sequence"/>
</dbReference>
<dbReference type="InterPro" id="IPR005097">
    <property type="entry name" value="Sacchrp_dh_NADP-bd"/>
</dbReference>
<dbReference type="InterPro" id="IPR036291">
    <property type="entry name" value="NAD(P)-bd_dom_sf"/>
</dbReference>
<name>A0A9J6QJR0_9FIRM</name>
<comment type="caution">
    <text evidence="3">The sequence shown here is derived from an EMBL/GenBank/DDBJ whole genome shotgun (WGS) entry which is preliminary data.</text>
</comment>
<feature type="domain" description="Saccharopine dehydrogenase-like C-terminal" evidence="2">
    <location>
        <begin position="150"/>
        <end position="403"/>
    </location>
</feature>
<dbReference type="RefSeq" id="WP_253020746.1">
    <property type="nucleotide sequence ID" value="NZ_JAOSHN010000001.1"/>
</dbReference>
<dbReference type="Pfam" id="PF03435">
    <property type="entry name" value="Sacchrp_dh_NADP"/>
    <property type="match status" value="1"/>
</dbReference>
<protein>
    <submittedName>
        <fullName evidence="3">Saccharopine dehydrogenase NADP-binding domain-containing protein</fullName>
    </submittedName>
</protein>
<evidence type="ECO:0000259" key="1">
    <source>
        <dbReference type="Pfam" id="PF03435"/>
    </source>
</evidence>
<dbReference type="PANTHER" id="PTHR43796:SF2">
    <property type="entry name" value="CARBOXYNORSPERMIDINE SYNTHASE"/>
    <property type="match status" value="1"/>
</dbReference>
<dbReference type="Gene3D" id="3.40.50.720">
    <property type="entry name" value="NAD(P)-binding Rossmann-like Domain"/>
    <property type="match status" value="1"/>
</dbReference>
<feature type="domain" description="Saccharopine dehydrogenase NADP binding" evidence="1">
    <location>
        <begin position="4"/>
        <end position="111"/>
    </location>
</feature>
<dbReference type="SUPFAM" id="SSF51735">
    <property type="entry name" value="NAD(P)-binding Rossmann-fold domains"/>
    <property type="match status" value="1"/>
</dbReference>
<accession>A0A9J6QJR0</accession>
<sequence>MMNVLVIGAGGVGESICALFDRRKNADKWLGKVVLADYDFEKAKEAAAKQRNKDRFIAEQVDALKKEDLVRLARKYEIGYMVHCLVTEGFTSVIMEACLECNCHFVDMALTETLRDPDDPTVIIQELGHEEFLKSKAFEEKGLYAMVGCGVEPGMVDYFARFAEKHFFDEIEELHVRDGSNLRHPTNELVFGFSVATTLMECLYGPHLYDYEKGIYSAEPLTLTEEFWLPGGIGMTRMSAVEHSEPFNMSQHIKGLKKADFKIGYGQDFEDAMKYLKQLGLLSNRKVILRGKEVKPVDLLVDLLGAVSPEPKKIGQELVGKTCAGLWVVGRKDGMERQVYIYQVADNQECIEKYGTPAVVAQTAVVPAIIVELTAKGEMEGPFGVRLSEEFNPMPVLELLEEYEFPAGVLEMESEYREKIEREQFKQPFSNV</sequence>
<dbReference type="EMBL" id="JAOSHN010000001">
    <property type="protein sequence ID" value="MCU7377361.1"/>
    <property type="molecule type" value="Genomic_DNA"/>
</dbReference>
<organism evidence="3 4">
    <name type="scientific">Hominibacterium faecale</name>
    <dbReference type="NCBI Taxonomy" id="2839743"/>
    <lineage>
        <taxon>Bacteria</taxon>
        <taxon>Bacillati</taxon>
        <taxon>Bacillota</taxon>
        <taxon>Clostridia</taxon>
        <taxon>Peptostreptococcales</taxon>
        <taxon>Anaerovoracaceae</taxon>
        <taxon>Hominibacterium</taxon>
    </lineage>
</organism>
<keyword evidence="4" id="KW-1185">Reference proteome</keyword>
<evidence type="ECO:0000313" key="3">
    <source>
        <dbReference type="EMBL" id="MCU7377361.1"/>
    </source>
</evidence>
<proteinExistence type="predicted"/>
<dbReference type="AlphaFoldDB" id="A0A9J6QJR0"/>
<evidence type="ECO:0000313" key="4">
    <source>
        <dbReference type="Proteomes" id="UP001065549"/>
    </source>
</evidence>
<dbReference type="Gene3D" id="3.30.360.10">
    <property type="entry name" value="Dihydrodipicolinate Reductase, domain 2"/>
    <property type="match status" value="1"/>
</dbReference>